<evidence type="ECO:0000313" key="3">
    <source>
        <dbReference type="Proteomes" id="UP001148786"/>
    </source>
</evidence>
<feature type="compositionally biased region" description="Polar residues" evidence="1">
    <location>
        <begin position="35"/>
        <end position="44"/>
    </location>
</feature>
<dbReference type="OrthoDB" id="338816at2759"/>
<evidence type="ECO:0000256" key="1">
    <source>
        <dbReference type="SAM" id="MobiDB-lite"/>
    </source>
</evidence>
<feature type="compositionally biased region" description="Polar residues" evidence="1">
    <location>
        <begin position="14"/>
        <end position="28"/>
    </location>
</feature>
<feature type="compositionally biased region" description="Basic residues" evidence="1">
    <location>
        <begin position="113"/>
        <end position="122"/>
    </location>
</feature>
<accession>A0A9W8JYU4</accession>
<dbReference type="EMBL" id="JANKHO010000634">
    <property type="protein sequence ID" value="KAJ3507693.1"/>
    <property type="molecule type" value="Genomic_DNA"/>
</dbReference>
<protein>
    <submittedName>
        <fullName evidence="2">Uncharacterized protein</fullName>
    </submittedName>
</protein>
<evidence type="ECO:0000313" key="2">
    <source>
        <dbReference type="EMBL" id="KAJ3507693.1"/>
    </source>
</evidence>
<organism evidence="2 3">
    <name type="scientific">Agrocybe chaxingu</name>
    <dbReference type="NCBI Taxonomy" id="84603"/>
    <lineage>
        <taxon>Eukaryota</taxon>
        <taxon>Fungi</taxon>
        <taxon>Dikarya</taxon>
        <taxon>Basidiomycota</taxon>
        <taxon>Agaricomycotina</taxon>
        <taxon>Agaricomycetes</taxon>
        <taxon>Agaricomycetidae</taxon>
        <taxon>Agaricales</taxon>
        <taxon>Agaricineae</taxon>
        <taxon>Strophariaceae</taxon>
        <taxon>Agrocybe</taxon>
    </lineage>
</organism>
<feature type="region of interest" description="Disordered" evidence="1">
    <location>
        <begin position="1"/>
        <end position="142"/>
    </location>
</feature>
<keyword evidence="3" id="KW-1185">Reference proteome</keyword>
<dbReference type="AlphaFoldDB" id="A0A9W8JYU4"/>
<reference evidence="2" key="1">
    <citation type="submission" date="2022-07" db="EMBL/GenBank/DDBJ databases">
        <title>Genome Sequence of Agrocybe chaxingu.</title>
        <authorList>
            <person name="Buettner E."/>
        </authorList>
    </citation>
    <scope>NUCLEOTIDE SEQUENCE</scope>
    <source>
        <strain evidence="2">MP-N11</strain>
    </source>
</reference>
<comment type="caution">
    <text evidence="2">The sequence shown here is derived from an EMBL/GenBank/DDBJ whole genome shotgun (WGS) entry which is preliminary data.</text>
</comment>
<proteinExistence type="predicted"/>
<name>A0A9W8JYU4_9AGAR</name>
<gene>
    <name evidence="2" type="ORF">NLJ89_g6163</name>
</gene>
<sequence>MSLNAPQATYPIPAQQTHKVMSLTSSGPGNKKQIKVSSFTTSPVPSRPISRNEPKEDEDEFAGTRVPAPDGEPPHANRRPSQGRPWENLIKGGITYRPSAKVDRGGTGEGSKSSRRRRGNKGKGKENEALAGVSDGKMVDET</sequence>
<dbReference type="Proteomes" id="UP001148786">
    <property type="component" value="Unassembled WGS sequence"/>
</dbReference>